<sequence length="932" mass="103660">MVYLWSVLHFQTLNVAAFNLDTKNVLQRNGDPGSLFGFSVAFHQQYFPPRLLVGAPRSKHQNQVNVTGVVYHAFSAQCNCINIVPLSEFSLFIFLVFLNSKDINDQWMGVRVTSQGPGQNVMTCAHRYQQWCPNPSKDVCHLLTGQCYLLGNDLKVGNEDRLWRRVVCDKKHLTTHQKHHDWFAYCQQGHGASFAKDNKSVLFGAPGAYHWKGIVRMELLDNLGIASENPRETGDIGRFNTELIPLHRDSYLGFSIDSGMALIRKGELTIVSGAPRGGFSGQVTFLRADPAAKRNLLVELVLSGPGLASSFGYDVTVVDFNGDGWDDLAVGAPQFCVKDDVEVGGAVYVYINNKGKNWKDVVPTQLLGNKDSMFGIAVENIGDINQDGYGDIAVGAPYSSSGRVYIYCGSSDGIHKNEAQVLSSGSQNIHLFGYSLSGNLDIDDNQYPDLAVGSLSNSVFVYSNGVVSVALIISYVSHVVLNYTFKADAKSRVNFCGSPQGKLELPGQRTNVCTDTKLQLQVLSHWLFFPFHKRHFDINNFLICCFSQIILINRGCGSDNICQSNLELQYKFCSRQTQNEQIGFKSLAREDGVAVIIPSEEGIALEITVTNRNGDDAHQSHLIIKKSIDCELGNPFQRDAEVTFYVILNTSNISLSTTDVKVTLQLETTSNQTIQQVEAVAKVFFELVLQVTSVAKPSQVLVSLGERLIGESAIKSVDEIGPSVQYKFRIKNMGRPLKSFANVSLNILWPKENSVGKWLLYLTQNTSKDVQSVSCSPVNEFNPLKHINGWHEPSRKRREAEHEALSTNGFPFFPTKRKFKTLNCSDGLKCVEIRCPLLDLDSTAAIILHAQLWNTTFTEDYSDLNYLVIVVNATLSLTSSPDNIRLKPEKHGTQVKQNDFAELLEKTFVFRHFTCPLGLENDLIILSSFTFM</sequence>
<feature type="repeat" description="FG-GAP" evidence="12">
    <location>
        <begin position="360"/>
        <end position="416"/>
    </location>
</feature>
<evidence type="ECO:0000256" key="2">
    <source>
        <dbReference type="ARBA" id="ARBA00008054"/>
    </source>
</evidence>
<dbReference type="Pfam" id="PF20806">
    <property type="entry name" value="Integrin_A_Ig_3"/>
    <property type="match status" value="1"/>
</dbReference>
<organism evidence="16 17">
    <name type="scientific">Lates calcarifer</name>
    <name type="common">Barramundi</name>
    <name type="synonym">Holocentrus calcarifer</name>
    <dbReference type="NCBI Taxonomy" id="8187"/>
    <lineage>
        <taxon>Eukaryota</taxon>
        <taxon>Metazoa</taxon>
        <taxon>Chordata</taxon>
        <taxon>Craniata</taxon>
        <taxon>Vertebrata</taxon>
        <taxon>Euteleostomi</taxon>
        <taxon>Actinopterygii</taxon>
        <taxon>Neopterygii</taxon>
        <taxon>Teleostei</taxon>
        <taxon>Neoteleostei</taxon>
        <taxon>Acanthomorphata</taxon>
        <taxon>Carangaria</taxon>
        <taxon>Carangaria incertae sedis</taxon>
        <taxon>Centropomidae</taxon>
        <taxon>Lates</taxon>
    </lineage>
</organism>
<keyword evidence="17" id="KW-1185">Reference proteome</keyword>
<evidence type="ECO:0000256" key="1">
    <source>
        <dbReference type="ARBA" id="ARBA00004479"/>
    </source>
</evidence>
<evidence type="ECO:0000259" key="14">
    <source>
        <dbReference type="Pfam" id="PF20805"/>
    </source>
</evidence>
<dbReference type="InterPro" id="IPR013519">
    <property type="entry name" value="Int_alpha_beta-p"/>
</dbReference>
<evidence type="ECO:0000256" key="4">
    <source>
        <dbReference type="ARBA" id="ARBA00022729"/>
    </source>
</evidence>
<feature type="signal peptide" evidence="13">
    <location>
        <begin position="1"/>
        <end position="17"/>
    </location>
</feature>
<dbReference type="InterPro" id="IPR013517">
    <property type="entry name" value="FG-GAP"/>
</dbReference>
<dbReference type="PANTHER" id="PTHR23220">
    <property type="entry name" value="INTEGRIN ALPHA"/>
    <property type="match status" value="1"/>
</dbReference>
<evidence type="ECO:0000256" key="10">
    <source>
        <dbReference type="ARBA" id="ARBA00023170"/>
    </source>
</evidence>
<keyword evidence="4 13" id="KW-0732">Signal</keyword>
<feature type="domain" description="Integrin alpha second immunoglobulin-like" evidence="14">
    <location>
        <begin position="627"/>
        <end position="680"/>
    </location>
</feature>
<feature type="repeat" description="FG-GAP" evidence="12">
    <location>
        <begin position="418"/>
        <end position="479"/>
    </location>
</feature>
<reference evidence="16" key="2">
    <citation type="submission" date="2025-08" db="UniProtKB">
        <authorList>
            <consortium name="Ensembl"/>
        </authorList>
    </citation>
    <scope>IDENTIFICATION</scope>
</reference>
<dbReference type="GO" id="GO:0008305">
    <property type="term" value="C:integrin complex"/>
    <property type="evidence" value="ECO:0007669"/>
    <property type="project" value="InterPro"/>
</dbReference>
<evidence type="ECO:0000313" key="16">
    <source>
        <dbReference type="Ensembl" id="ENSLCAP00010048319.1"/>
    </source>
</evidence>
<dbReference type="Pfam" id="PF01839">
    <property type="entry name" value="FG-GAP"/>
    <property type="match status" value="2"/>
</dbReference>
<feature type="repeat" description="FG-GAP" evidence="12">
    <location>
        <begin position="297"/>
        <end position="359"/>
    </location>
</feature>
<keyword evidence="10 13" id="KW-0675">Receptor</keyword>
<reference evidence="16" key="3">
    <citation type="submission" date="2025-09" db="UniProtKB">
        <authorList>
            <consortium name="Ensembl"/>
        </authorList>
    </citation>
    <scope>IDENTIFICATION</scope>
</reference>
<dbReference type="AlphaFoldDB" id="A0A4W6FBV4"/>
<dbReference type="GO" id="GO:0050900">
    <property type="term" value="P:leukocyte migration"/>
    <property type="evidence" value="ECO:0007669"/>
    <property type="project" value="TreeGrafter"/>
</dbReference>
<dbReference type="PRINTS" id="PR01185">
    <property type="entry name" value="INTEGRINA"/>
</dbReference>
<dbReference type="Gene3D" id="2.130.10.130">
    <property type="entry name" value="Integrin alpha, N-terminal"/>
    <property type="match status" value="1"/>
</dbReference>
<feature type="domain" description="Integrin alpha third immunoglobulin-like" evidence="15">
    <location>
        <begin position="689"/>
        <end position="896"/>
    </location>
</feature>
<dbReference type="SUPFAM" id="SSF69318">
    <property type="entry name" value="Integrin alpha N-terminal domain"/>
    <property type="match status" value="1"/>
</dbReference>
<dbReference type="GO" id="GO:0033627">
    <property type="term" value="P:cell adhesion mediated by integrin"/>
    <property type="evidence" value="ECO:0007669"/>
    <property type="project" value="TreeGrafter"/>
</dbReference>
<dbReference type="InterPro" id="IPR028994">
    <property type="entry name" value="Integrin_alpha_N"/>
</dbReference>
<dbReference type="GO" id="GO:0098609">
    <property type="term" value="P:cell-cell adhesion"/>
    <property type="evidence" value="ECO:0007669"/>
    <property type="project" value="TreeGrafter"/>
</dbReference>
<keyword evidence="6 13" id="KW-0130">Cell adhesion</keyword>
<dbReference type="PROSITE" id="PS51470">
    <property type="entry name" value="FG_GAP"/>
    <property type="match status" value="4"/>
</dbReference>
<evidence type="ECO:0000256" key="7">
    <source>
        <dbReference type="ARBA" id="ARBA00022989"/>
    </source>
</evidence>
<keyword evidence="9" id="KW-0472">Membrane</keyword>
<evidence type="ECO:0000256" key="5">
    <source>
        <dbReference type="ARBA" id="ARBA00022737"/>
    </source>
</evidence>
<evidence type="ECO:0000256" key="13">
    <source>
        <dbReference type="RuleBase" id="RU003762"/>
    </source>
</evidence>
<dbReference type="GO" id="GO:0009897">
    <property type="term" value="C:external side of plasma membrane"/>
    <property type="evidence" value="ECO:0007669"/>
    <property type="project" value="TreeGrafter"/>
</dbReference>
<dbReference type="Pfam" id="PF20805">
    <property type="entry name" value="Integrin_A_Ig_2"/>
    <property type="match status" value="2"/>
</dbReference>
<evidence type="ECO:0000256" key="6">
    <source>
        <dbReference type="ARBA" id="ARBA00022889"/>
    </source>
</evidence>
<keyword evidence="5" id="KW-0677">Repeat</keyword>
<dbReference type="GO" id="GO:0007160">
    <property type="term" value="P:cell-matrix adhesion"/>
    <property type="evidence" value="ECO:0007669"/>
    <property type="project" value="TreeGrafter"/>
</dbReference>
<dbReference type="GO" id="GO:0007229">
    <property type="term" value="P:integrin-mediated signaling pathway"/>
    <property type="evidence" value="ECO:0007669"/>
    <property type="project" value="UniProtKB-KW"/>
</dbReference>
<evidence type="ECO:0000256" key="11">
    <source>
        <dbReference type="ARBA" id="ARBA00023180"/>
    </source>
</evidence>
<comment type="subcellular location">
    <subcellularLocation>
        <location evidence="1 13">Membrane</location>
        <topology evidence="1 13">Single-pass type I membrane protein</topology>
    </subcellularLocation>
</comment>
<keyword evidence="7" id="KW-1133">Transmembrane helix</keyword>
<dbReference type="Ensembl" id="ENSLCAT00010049517.1">
    <property type="protein sequence ID" value="ENSLCAP00010048319.1"/>
    <property type="gene ID" value="ENSLCAG00010022410.1"/>
</dbReference>
<dbReference type="Gene3D" id="2.60.40.1510">
    <property type="entry name" value="ntegrin, alpha v. Chain A, domain 3"/>
    <property type="match status" value="2"/>
</dbReference>
<feature type="repeat" description="FG-GAP" evidence="12">
    <location>
        <begin position="24"/>
        <end position="82"/>
    </location>
</feature>
<dbReference type="SMART" id="SM00191">
    <property type="entry name" value="Int_alpha"/>
    <property type="match status" value="5"/>
</dbReference>
<evidence type="ECO:0000256" key="12">
    <source>
        <dbReference type="PROSITE-ProRule" id="PRU00803"/>
    </source>
</evidence>
<dbReference type="STRING" id="8187.ENSLCAP00010048319"/>
<name>A0A4W6FBV4_LATCA</name>
<dbReference type="InterPro" id="IPR032695">
    <property type="entry name" value="Integrin_dom_sf"/>
</dbReference>
<dbReference type="Gene3D" id="2.60.40.1530">
    <property type="entry name" value="ntegrin, alpha v. Chain A, domain 4"/>
    <property type="match status" value="1"/>
</dbReference>
<evidence type="ECO:0000313" key="17">
    <source>
        <dbReference type="Proteomes" id="UP000314980"/>
    </source>
</evidence>
<dbReference type="InterPro" id="IPR048286">
    <property type="entry name" value="Integrin_alpha_Ig-like_3"/>
</dbReference>
<feature type="chain" id="PRO_5021457523" evidence="13">
    <location>
        <begin position="18"/>
        <end position="932"/>
    </location>
</feature>
<dbReference type="InParanoid" id="A0A4W6FBV4"/>
<dbReference type="GeneTree" id="ENSGT00940000155353"/>
<evidence type="ECO:0000259" key="15">
    <source>
        <dbReference type="Pfam" id="PF20806"/>
    </source>
</evidence>
<keyword evidence="3" id="KW-0812">Transmembrane</keyword>
<proteinExistence type="inferred from homology"/>
<accession>A0A4W6FBV4</accession>
<dbReference type="PANTHER" id="PTHR23220:SF9">
    <property type="entry name" value="INTEGRIN ALPHA-6"/>
    <property type="match status" value="1"/>
</dbReference>
<keyword evidence="8 13" id="KW-0401">Integrin</keyword>
<dbReference type="Proteomes" id="UP000314980">
    <property type="component" value="Unassembled WGS sequence"/>
</dbReference>
<dbReference type="InterPro" id="IPR000413">
    <property type="entry name" value="Integrin_alpha"/>
</dbReference>
<evidence type="ECO:0000256" key="3">
    <source>
        <dbReference type="ARBA" id="ARBA00022692"/>
    </source>
</evidence>
<evidence type="ECO:0000256" key="9">
    <source>
        <dbReference type="ARBA" id="ARBA00023136"/>
    </source>
</evidence>
<evidence type="ECO:0000256" key="8">
    <source>
        <dbReference type="ARBA" id="ARBA00023037"/>
    </source>
</evidence>
<comment type="similarity">
    <text evidence="2 13">Belongs to the integrin alpha chain family.</text>
</comment>
<feature type="domain" description="Integrin alpha second immunoglobulin-like" evidence="14">
    <location>
        <begin position="556"/>
        <end position="625"/>
    </location>
</feature>
<protein>
    <submittedName>
        <fullName evidence="16">Integrin subunit alpha 6</fullName>
    </submittedName>
</protein>
<dbReference type="SUPFAM" id="SSF69179">
    <property type="entry name" value="Integrin domains"/>
    <property type="match status" value="2"/>
</dbReference>
<reference evidence="17" key="1">
    <citation type="submission" date="2015-09" db="EMBL/GenBank/DDBJ databases">
        <authorList>
            <person name="Sai Rama Sridatta P."/>
        </authorList>
    </citation>
    <scope>NUCLEOTIDE SEQUENCE [LARGE SCALE GENOMIC DNA]</scope>
</reference>
<dbReference type="GO" id="GO:0005178">
    <property type="term" value="F:integrin binding"/>
    <property type="evidence" value="ECO:0007669"/>
    <property type="project" value="TreeGrafter"/>
</dbReference>
<keyword evidence="11" id="KW-0325">Glycoprotein</keyword>
<dbReference type="InterPro" id="IPR048285">
    <property type="entry name" value="Integrin_alpha_Ig-like_2"/>
</dbReference>